<sequence length="331" mass="37473">MKRYLLFVSVFCSFALANIPQNPVENQNTQNEEQNNSKTIKDNEAKNIIKSASEGREVIIEKEAEDEVVEQKNERIFYEEAILNWHYALQKENPRKDEVLGKTTENVLVKNVKAEDMKNDEANSKNEKLAVVKGFCFITDDINVGRQPASLRAECQTNYGAVTIFGNLVNLNEKASLVLDAKYIEKDGWRFEVKESIVTNEDKTSYNIATYVNDRKVSQVALESLSTTSTEFKTYTNQYLRALEQSKRQQQLVVTNVGNGTMGYPVPQTLTNVQPPDPLQYLALAGTSIVSTAIKSTADVMKKDLPYLYQIVGKTKIWIDIKVSEQGEYVK</sequence>
<proteinExistence type="predicted"/>
<evidence type="ECO:0000313" key="3">
    <source>
        <dbReference type="EMBL" id="TLD91142.1"/>
    </source>
</evidence>
<organism evidence="3 4">
    <name type="scientific">Helicobacter magdeburgensis</name>
    <dbReference type="NCBI Taxonomy" id="471858"/>
    <lineage>
        <taxon>Bacteria</taxon>
        <taxon>Pseudomonadati</taxon>
        <taxon>Campylobacterota</taxon>
        <taxon>Epsilonproteobacteria</taxon>
        <taxon>Campylobacterales</taxon>
        <taxon>Helicobacteraceae</taxon>
        <taxon>Helicobacter</taxon>
    </lineage>
</organism>
<feature type="chain" id="PRO_5020308054" evidence="2">
    <location>
        <begin position="18"/>
        <end position="331"/>
    </location>
</feature>
<accession>A0A4V6I172</accession>
<dbReference type="Proteomes" id="UP000029921">
    <property type="component" value="Unassembled WGS sequence"/>
</dbReference>
<evidence type="ECO:0000256" key="1">
    <source>
        <dbReference type="SAM" id="MobiDB-lite"/>
    </source>
</evidence>
<feature type="region of interest" description="Disordered" evidence="1">
    <location>
        <begin position="23"/>
        <end position="44"/>
    </location>
</feature>
<dbReference type="AlphaFoldDB" id="A0A4V6I172"/>
<name>A0A4V6I172_9HELI</name>
<gene>
    <name evidence="3" type="ORF">LS74_010150</name>
</gene>
<evidence type="ECO:0000256" key="2">
    <source>
        <dbReference type="SAM" id="SignalP"/>
    </source>
</evidence>
<evidence type="ECO:0000313" key="4">
    <source>
        <dbReference type="Proteomes" id="UP000029921"/>
    </source>
</evidence>
<reference evidence="3 4" key="1">
    <citation type="journal article" date="2014" name="Genome Announc.">
        <title>Draft genome sequences of eight enterohepatic helicobacter species isolated from both laboratory and wild rodents.</title>
        <authorList>
            <person name="Sheh A."/>
            <person name="Shen Z."/>
            <person name="Fox J.G."/>
        </authorList>
    </citation>
    <scope>NUCLEOTIDE SEQUENCE [LARGE SCALE GENOMIC DNA]</scope>
    <source>
        <strain evidence="3 4">MIT 96-1001</strain>
    </source>
</reference>
<keyword evidence="2" id="KW-0732">Signal</keyword>
<protein>
    <submittedName>
        <fullName evidence="3">Uncharacterized protein</fullName>
    </submittedName>
</protein>
<keyword evidence="4" id="KW-1185">Reference proteome</keyword>
<comment type="caution">
    <text evidence="3">The sequence shown here is derived from an EMBL/GenBank/DDBJ whole genome shotgun (WGS) entry which is preliminary data.</text>
</comment>
<dbReference type="EMBL" id="JRPE02000023">
    <property type="protein sequence ID" value="TLD91142.1"/>
    <property type="molecule type" value="Genomic_DNA"/>
</dbReference>
<feature type="signal peptide" evidence="2">
    <location>
        <begin position="1"/>
        <end position="17"/>
    </location>
</feature>
<dbReference type="RefSeq" id="WP_034588181.1">
    <property type="nucleotide sequence ID" value="NZ_JRPE02000023.1"/>
</dbReference>
<feature type="compositionally biased region" description="Low complexity" evidence="1">
    <location>
        <begin position="23"/>
        <end position="36"/>
    </location>
</feature>